<dbReference type="Ensembl" id="ENSSLUT00000036480.1">
    <property type="protein sequence ID" value="ENSSLUP00000035381.1"/>
    <property type="gene ID" value="ENSSLUG00000011727.1"/>
</dbReference>
<evidence type="ECO:0000256" key="2">
    <source>
        <dbReference type="ARBA" id="ARBA00022843"/>
    </source>
</evidence>
<reference evidence="7" key="1">
    <citation type="submission" date="2025-08" db="UniProtKB">
        <authorList>
            <consortium name="Ensembl"/>
        </authorList>
    </citation>
    <scope>IDENTIFICATION</scope>
</reference>
<dbReference type="PANTHER" id="PTHR11932">
    <property type="entry name" value="CULLIN"/>
    <property type="match status" value="1"/>
</dbReference>
<dbReference type="Pfam" id="PF26557">
    <property type="entry name" value="Cullin_AB"/>
    <property type="match status" value="1"/>
</dbReference>
<dbReference type="InterPro" id="IPR036317">
    <property type="entry name" value="Cullin_homology_sf"/>
</dbReference>
<dbReference type="InterPro" id="IPR059120">
    <property type="entry name" value="Cullin-like_AB"/>
</dbReference>
<dbReference type="Gene3D" id="3.30.230.130">
    <property type="entry name" value="Cullin, Chain C, Domain 2"/>
    <property type="match status" value="1"/>
</dbReference>
<evidence type="ECO:0000313" key="8">
    <source>
        <dbReference type="Proteomes" id="UP000694568"/>
    </source>
</evidence>
<dbReference type="InterPro" id="IPR016159">
    <property type="entry name" value="Cullin_repeat-like_dom_sf"/>
</dbReference>
<dbReference type="SMART" id="SM00182">
    <property type="entry name" value="CULLIN"/>
    <property type="match status" value="1"/>
</dbReference>
<name>A0A8C9Z3T5_SANLU</name>
<dbReference type="InterPro" id="IPR001373">
    <property type="entry name" value="Cullin_N"/>
</dbReference>
<gene>
    <name evidence="7" type="primary">cul4a</name>
</gene>
<evidence type="ECO:0000259" key="6">
    <source>
        <dbReference type="PROSITE" id="PS50069"/>
    </source>
</evidence>
<keyword evidence="5" id="KW-0472">Membrane</keyword>
<keyword evidence="2" id="KW-0832">Ubl conjugation</keyword>
<comment type="similarity">
    <text evidence="1 3 4">Belongs to the cullin family.</text>
</comment>
<dbReference type="GeneTree" id="ENSGT00940000156905"/>
<dbReference type="Gene3D" id="1.20.1310.10">
    <property type="entry name" value="Cullin Repeats"/>
    <property type="match status" value="2"/>
</dbReference>
<organism evidence="7 8">
    <name type="scientific">Sander lucioperca</name>
    <name type="common">Pike-perch</name>
    <name type="synonym">Perca lucioperca</name>
    <dbReference type="NCBI Taxonomy" id="283035"/>
    <lineage>
        <taxon>Eukaryota</taxon>
        <taxon>Metazoa</taxon>
        <taxon>Chordata</taxon>
        <taxon>Craniata</taxon>
        <taxon>Vertebrata</taxon>
        <taxon>Euteleostomi</taxon>
        <taxon>Actinopterygii</taxon>
        <taxon>Neopterygii</taxon>
        <taxon>Teleostei</taxon>
        <taxon>Neoteleostei</taxon>
        <taxon>Acanthomorphata</taxon>
        <taxon>Eupercaria</taxon>
        <taxon>Perciformes</taxon>
        <taxon>Percoidei</taxon>
        <taxon>Percidae</taxon>
        <taxon>Luciopercinae</taxon>
        <taxon>Sander</taxon>
    </lineage>
</organism>
<dbReference type="Pfam" id="PF00888">
    <property type="entry name" value="Cullin"/>
    <property type="match status" value="2"/>
</dbReference>
<dbReference type="FunFam" id="1.20.1310.10:FF:000010">
    <property type="entry name" value="Cullin 4B"/>
    <property type="match status" value="1"/>
</dbReference>
<protein>
    <submittedName>
        <fullName evidence="7">Cullin 4A</fullName>
    </submittedName>
</protein>
<keyword evidence="5" id="KW-1133">Transmembrane helix</keyword>
<dbReference type="Proteomes" id="UP000694568">
    <property type="component" value="Unplaced"/>
</dbReference>
<evidence type="ECO:0000256" key="1">
    <source>
        <dbReference type="ARBA" id="ARBA00006019"/>
    </source>
</evidence>
<accession>A0A8C9Z3T5</accession>
<evidence type="ECO:0000256" key="5">
    <source>
        <dbReference type="SAM" id="Phobius"/>
    </source>
</evidence>
<dbReference type="GO" id="GO:0006511">
    <property type="term" value="P:ubiquitin-dependent protein catabolic process"/>
    <property type="evidence" value="ECO:0007669"/>
    <property type="project" value="InterPro"/>
</dbReference>
<sequence>MSSCQLVWWFPTCITYNIVFIYFFVTDRPKLAENYTEDTWLKLRDAVGAIQNSTSIKYNLEELYQAVENLCSYKVSPTLYKQLRQVCEDHVQAQIQQFREYPSLDNLSFLKRMNRCWQDHCRQTIMIRSIFLFLDRTYVLQNSLLPSIWDTGLELFRTHIVSDSAVQKRTVDGILEQIELERNGETVDRSLIRSLLGMLSDLQVYKDSFEERFLIETNRLYAAEGQRLMQERDVPEYLHHVARRLEEENDRIMSYLDQSTQPFDLCCLHPGKDVFEAFYKKDLAKRLLVGKSASVDAEKSMLSKLKHECGAAFTSKLEGMFKDMELSKDIMIQFKQYIQNQSEPSNIELTVNILTMGHWPSYTPMEVHLPPEMVKLQEVFKLFYLGKHSGRKLQWQPTLGHAVLKAEFKEGKKEVQVSLFQTLVLLMFNEGEEFSVEEIRTATGIEEGELKRTLQSLACGKARVLNKNPRGKDVEDGDRFNFNNDFKHKLFRIKINQIQMKETVKILAYTFLSF</sequence>
<feature type="domain" description="Cullin family profile" evidence="6">
    <location>
        <begin position="272"/>
        <end position="458"/>
    </location>
</feature>
<evidence type="ECO:0000256" key="3">
    <source>
        <dbReference type="PROSITE-ProRule" id="PRU00330"/>
    </source>
</evidence>
<dbReference type="SUPFAM" id="SSF75632">
    <property type="entry name" value="Cullin homology domain"/>
    <property type="match status" value="1"/>
</dbReference>
<dbReference type="AlphaFoldDB" id="A0A8C9Z3T5"/>
<keyword evidence="8" id="KW-1185">Reference proteome</keyword>
<evidence type="ECO:0000256" key="4">
    <source>
        <dbReference type="RuleBase" id="RU003829"/>
    </source>
</evidence>
<dbReference type="PROSITE" id="PS50069">
    <property type="entry name" value="CULLIN_2"/>
    <property type="match status" value="1"/>
</dbReference>
<proteinExistence type="inferred from homology"/>
<dbReference type="SUPFAM" id="SSF74788">
    <property type="entry name" value="Cullin repeat-like"/>
    <property type="match status" value="1"/>
</dbReference>
<dbReference type="GO" id="GO:0031625">
    <property type="term" value="F:ubiquitin protein ligase binding"/>
    <property type="evidence" value="ECO:0007669"/>
    <property type="project" value="InterPro"/>
</dbReference>
<dbReference type="InterPro" id="IPR016158">
    <property type="entry name" value="Cullin_homology"/>
</dbReference>
<dbReference type="InterPro" id="IPR045093">
    <property type="entry name" value="Cullin"/>
</dbReference>
<feature type="transmembrane region" description="Helical" evidence="5">
    <location>
        <begin position="6"/>
        <end position="25"/>
    </location>
</feature>
<dbReference type="FunFam" id="1.20.1310.10:FF:000008">
    <property type="entry name" value="Cullin 4B"/>
    <property type="match status" value="1"/>
</dbReference>
<reference evidence="7" key="2">
    <citation type="submission" date="2025-09" db="UniProtKB">
        <authorList>
            <consortium name="Ensembl"/>
        </authorList>
    </citation>
    <scope>IDENTIFICATION</scope>
</reference>
<evidence type="ECO:0000313" key="7">
    <source>
        <dbReference type="Ensembl" id="ENSSLUP00000035381.1"/>
    </source>
</evidence>
<dbReference type="FunFam" id="3.30.230.130:FF:000001">
    <property type="entry name" value="Cullin 4A"/>
    <property type="match status" value="1"/>
</dbReference>
<keyword evidence="5" id="KW-0812">Transmembrane</keyword>